<keyword evidence="3" id="KW-0997">Cell inner membrane</keyword>
<protein>
    <recommendedName>
        <fullName evidence="10">Periplasmic chaperone PpiD</fullName>
    </recommendedName>
    <alternativeName>
        <fullName evidence="11">Periplasmic folding chaperone</fullName>
    </alternativeName>
</protein>
<evidence type="ECO:0000256" key="11">
    <source>
        <dbReference type="ARBA" id="ARBA00042775"/>
    </source>
</evidence>
<comment type="caution">
    <text evidence="14">The sequence shown here is derived from an EMBL/GenBank/DDBJ whole genome shotgun (WGS) entry which is preliminary data.</text>
</comment>
<keyword evidence="8 12" id="KW-0413">Isomerase</keyword>
<dbReference type="Gene3D" id="6.10.140.970">
    <property type="match status" value="1"/>
</dbReference>
<sequence length="648" mass="70824">MFEFIRNHQRLMQFLLLLFIFPSFAFFGLEGYSRLSDGDNAVAKVAGQTITKEEWDAAQRQQLERLRQMSGGQIDAKVFDTPEARRDVLESLIAQRALAAEVVSDKLTVTDQALQQNIMQIPGLLKADGSFDKEQYAMLLAAQGLTPKGYEASQRRALALQQLNFAVQGTAFAPKAVSARLSDLNDQERSVQELSFKAASYISQVKVTDDMIKAYYDKNGSKFEVPEQAKIEYVILDSAAVAAQVSVSDADIKSYYDQNLKQYSTEEQRRASHILLEVKKSASAADKAAIKAKADELVAQLRKNPGDFAKLAKANSQDPGSKDQGGDLGFFGKGAMLKSFEDAAYKLKQGEISDPVESDFGYHIIQLTGIKAGSVKPLDEVKGEIAGDIKKQLAAKKYAELADIFNNTVYEQGDSLKPVADKLKLKIETVAGVTRLPNPTLAPNTPYNNAKFLKALFTDDTIKGKHNTEAVQIAPTTLIAGHIVEYKPVTKRPFDDVKSMVRELVTQDEALALAKKAGEAKLTALKVKDDAAGFGDVKVASRVKTQGWNQEAFLAVMKADTAKLPAYTGVELPGQGYSVFRVTKVAQPATPDTARRKTEQEQIANVLAEQEMLSYINFIKEKAKTKILKGGEAITSGASANKPVDAAK</sequence>
<keyword evidence="2" id="KW-1003">Cell membrane</keyword>
<organism evidence="14 15">
    <name type="scientific">Herbaspirillum rhizosphaerae</name>
    <dbReference type="NCBI Taxonomy" id="346179"/>
    <lineage>
        <taxon>Bacteria</taxon>
        <taxon>Pseudomonadati</taxon>
        <taxon>Pseudomonadota</taxon>
        <taxon>Betaproteobacteria</taxon>
        <taxon>Burkholderiales</taxon>
        <taxon>Oxalobacteraceae</taxon>
        <taxon>Herbaspirillum</taxon>
    </lineage>
</organism>
<dbReference type="InterPro" id="IPR023058">
    <property type="entry name" value="PPIase_PpiC_CS"/>
</dbReference>
<keyword evidence="4" id="KW-0812">Transmembrane</keyword>
<dbReference type="Gene3D" id="3.10.50.40">
    <property type="match status" value="1"/>
</dbReference>
<dbReference type="PANTHER" id="PTHR47529:SF1">
    <property type="entry name" value="PERIPLASMIC CHAPERONE PPID"/>
    <property type="match status" value="1"/>
</dbReference>
<reference evidence="14 15" key="1">
    <citation type="journal article" date="2024" name="Chem. Sci.">
        <title>Discovery of megapolipeptins by genome mining of a Burkholderiales bacteria collection.</title>
        <authorList>
            <person name="Paulo B.S."/>
            <person name="Recchia M.J.J."/>
            <person name="Lee S."/>
            <person name="Fergusson C.H."/>
            <person name="Romanowski S.B."/>
            <person name="Hernandez A."/>
            <person name="Krull N."/>
            <person name="Liu D.Y."/>
            <person name="Cavanagh H."/>
            <person name="Bos A."/>
            <person name="Gray C.A."/>
            <person name="Murphy B.T."/>
            <person name="Linington R.G."/>
            <person name="Eustaquio A.S."/>
        </authorList>
    </citation>
    <scope>NUCLEOTIDE SEQUENCE [LARGE SCALE GENOMIC DNA]</scope>
    <source>
        <strain evidence="14 15">RL21-008-BIB-B</strain>
    </source>
</reference>
<dbReference type="PANTHER" id="PTHR47529">
    <property type="entry name" value="PEPTIDYL-PROLYL CIS-TRANS ISOMERASE D"/>
    <property type="match status" value="1"/>
</dbReference>
<comment type="subcellular location">
    <subcellularLocation>
        <location evidence="1">Cell inner membrane</location>
        <topology evidence="1">Single-pass type II membrane protein</topology>
        <orientation evidence="1">Periplasmic side</orientation>
    </subcellularLocation>
</comment>
<keyword evidence="12" id="KW-0697">Rotamase</keyword>
<dbReference type="EMBL" id="JAQQFR010000012">
    <property type="protein sequence ID" value="MFL9880260.1"/>
    <property type="molecule type" value="Genomic_DNA"/>
</dbReference>
<evidence type="ECO:0000256" key="3">
    <source>
        <dbReference type="ARBA" id="ARBA00022519"/>
    </source>
</evidence>
<evidence type="ECO:0000256" key="2">
    <source>
        <dbReference type="ARBA" id="ARBA00022475"/>
    </source>
</evidence>
<evidence type="ECO:0000256" key="9">
    <source>
        <dbReference type="ARBA" id="ARBA00038408"/>
    </source>
</evidence>
<evidence type="ECO:0000313" key="14">
    <source>
        <dbReference type="EMBL" id="MFL9880260.1"/>
    </source>
</evidence>
<dbReference type="SUPFAM" id="SSF109998">
    <property type="entry name" value="Triger factor/SurA peptide-binding domain-like"/>
    <property type="match status" value="1"/>
</dbReference>
<evidence type="ECO:0000256" key="5">
    <source>
        <dbReference type="ARBA" id="ARBA00022989"/>
    </source>
</evidence>
<proteinExistence type="inferred from homology"/>
<feature type="domain" description="PpiC" evidence="13">
    <location>
        <begin position="266"/>
        <end position="369"/>
    </location>
</feature>
<keyword evidence="15" id="KW-1185">Reference proteome</keyword>
<keyword evidence="6" id="KW-0472">Membrane</keyword>
<evidence type="ECO:0000256" key="10">
    <source>
        <dbReference type="ARBA" id="ARBA00040743"/>
    </source>
</evidence>
<evidence type="ECO:0000313" key="15">
    <source>
        <dbReference type="Proteomes" id="UP001629214"/>
    </source>
</evidence>
<dbReference type="Gene3D" id="1.10.4030.10">
    <property type="entry name" value="Porin chaperone SurA, peptide-binding domain"/>
    <property type="match status" value="1"/>
</dbReference>
<keyword evidence="7" id="KW-0143">Chaperone</keyword>
<dbReference type="PROSITE" id="PS50198">
    <property type="entry name" value="PPIC_PPIASE_2"/>
    <property type="match status" value="1"/>
</dbReference>
<accession>A0ABW8ZCL6</accession>
<evidence type="ECO:0000256" key="6">
    <source>
        <dbReference type="ARBA" id="ARBA00023136"/>
    </source>
</evidence>
<evidence type="ECO:0000259" key="13">
    <source>
        <dbReference type="PROSITE" id="PS50198"/>
    </source>
</evidence>
<keyword evidence="5" id="KW-1133">Transmembrane helix</keyword>
<evidence type="ECO:0000256" key="12">
    <source>
        <dbReference type="PROSITE-ProRule" id="PRU00278"/>
    </source>
</evidence>
<evidence type="ECO:0000256" key="1">
    <source>
        <dbReference type="ARBA" id="ARBA00004382"/>
    </source>
</evidence>
<name>A0ABW8ZCL6_9BURK</name>
<dbReference type="InterPro" id="IPR000297">
    <property type="entry name" value="PPIase_PpiC"/>
</dbReference>
<gene>
    <name evidence="14" type="ORF">PQR63_17800</name>
</gene>
<evidence type="ECO:0000256" key="8">
    <source>
        <dbReference type="ARBA" id="ARBA00023235"/>
    </source>
</evidence>
<dbReference type="RefSeq" id="WP_408169316.1">
    <property type="nucleotide sequence ID" value="NZ_JAQQFR010000012.1"/>
</dbReference>
<dbReference type="Pfam" id="PF13616">
    <property type="entry name" value="Rotamase_3"/>
    <property type="match status" value="1"/>
</dbReference>
<dbReference type="InterPro" id="IPR027304">
    <property type="entry name" value="Trigger_fact/SurA_dom_sf"/>
</dbReference>
<dbReference type="Proteomes" id="UP001629214">
    <property type="component" value="Unassembled WGS sequence"/>
</dbReference>
<dbReference type="PROSITE" id="PS01096">
    <property type="entry name" value="PPIC_PPIASE_1"/>
    <property type="match status" value="1"/>
</dbReference>
<evidence type="ECO:0000256" key="7">
    <source>
        <dbReference type="ARBA" id="ARBA00023186"/>
    </source>
</evidence>
<dbReference type="SUPFAM" id="SSF54534">
    <property type="entry name" value="FKBP-like"/>
    <property type="match status" value="1"/>
</dbReference>
<evidence type="ECO:0000256" key="4">
    <source>
        <dbReference type="ARBA" id="ARBA00022692"/>
    </source>
</evidence>
<dbReference type="InterPro" id="IPR046357">
    <property type="entry name" value="PPIase_dom_sf"/>
</dbReference>
<dbReference type="InterPro" id="IPR052029">
    <property type="entry name" value="PpiD_chaperone"/>
</dbReference>
<comment type="similarity">
    <text evidence="9">Belongs to the PpiD chaperone family.</text>
</comment>
<dbReference type="Pfam" id="PF13624">
    <property type="entry name" value="SurA_N_3"/>
    <property type="match status" value="1"/>
</dbReference>